<keyword evidence="3" id="KW-1185">Reference proteome</keyword>
<sequence>MASEQLHESGIYLHWLRVPSSADSLSEISLIPRKLSTPAPEPATPTCIHHKDSRNIIVCIDGTSNKFGEDNTNIVKLYADILKGDEHGQHAYYSSGIGTSPDKKSFTGIQRKISDSLDMAIAWNLEEIVKDAYAWLANEYKKGDRIFLFGFSRGAYQVRVLAGMIHEVGLITSRTEKQIATAYEHYTALRKKKPQSFEIAREFKRTFSHKDLRLHFIGVWDTVSSVGVIRGDPFPSTSASGSHACHFRHALALDEYRVKFLPEYFGEINSAQQGNDVKEVWFAGSHSDVFVPLKMSR</sequence>
<dbReference type="HOGENOM" id="CLU_005049_2_0_1"/>
<name>A0A0C9V3T0_9AGAM</name>
<dbReference type="SUPFAM" id="SSF53474">
    <property type="entry name" value="alpha/beta-Hydrolases"/>
    <property type="match status" value="1"/>
</dbReference>
<dbReference type="InterPro" id="IPR018712">
    <property type="entry name" value="Tle1-like_cat"/>
</dbReference>
<evidence type="ECO:0000313" key="3">
    <source>
        <dbReference type="Proteomes" id="UP000053820"/>
    </source>
</evidence>
<accession>A0A0C9V3T0</accession>
<dbReference type="AlphaFoldDB" id="A0A0C9V3T0"/>
<dbReference type="InterPro" id="IPR029058">
    <property type="entry name" value="AB_hydrolase_fold"/>
</dbReference>
<gene>
    <name evidence="2" type="ORF">HYDPIDRAFT_99483</name>
</gene>
<evidence type="ECO:0000313" key="2">
    <source>
        <dbReference type="EMBL" id="KIJ60019.1"/>
    </source>
</evidence>
<proteinExistence type="predicted"/>
<dbReference type="Pfam" id="PF09994">
    <property type="entry name" value="T6SS_Tle1-like_cat"/>
    <property type="match status" value="1"/>
</dbReference>
<feature type="domain" description="T6SS Phospholipase effector Tle1-like catalytic" evidence="1">
    <location>
        <begin position="54"/>
        <end position="289"/>
    </location>
</feature>
<dbReference type="PANTHER" id="PTHR33840:SF1">
    <property type="entry name" value="TLE1 PHOSPHOLIPASE DOMAIN-CONTAINING PROTEIN"/>
    <property type="match status" value="1"/>
</dbReference>
<dbReference type="OrthoDB" id="538223at2759"/>
<evidence type="ECO:0000259" key="1">
    <source>
        <dbReference type="Pfam" id="PF09994"/>
    </source>
</evidence>
<dbReference type="EMBL" id="KN839877">
    <property type="protein sequence ID" value="KIJ60019.1"/>
    <property type="molecule type" value="Genomic_DNA"/>
</dbReference>
<dbReference type="Proteomes" id="UP000053820">
    <property type="component" value="Unassembled WGS sequence"/>
</dbReference>
<organism evidence="2 3">
    <name type="scientific">Hydnomerulius pinastri MD-312</name>
    <dbReference type="NCBI Taxonomy" id="994086"/>
    <lineage>
        <taxon>Eukaryota</taxon>
        <taxon>Fungi</taxon>
        <taxon>Dikarya</taxon>
        <taxon>Basidiomycota</taxon>
        <taxon>Agaricomycotina</taxon>
        <taxon>Agaricomycetes</taxon>
        <taxon>Agaricomycetidae</taxon>
        <taxon>Boletales</taxon>
        <taxon>Boletales incertae sedis</taxon>
        <taxon>Leucogyrophana</taxon>
    </lineage>
</organism>
<reference evidence="2 3" key="1">
    <citation type="submission" date="2014-04" db="EMBL/GenBank/DDBJ databases">
        <title>Evolutionary Origins and Diversification of the Mycorrhizal Mutualists.</title>
        <authorList>
            <consortium name="DOE Joint Genome Institute"/>
            <consortium name="Mycorrhizal Genomics Consortium"/>
            <person name="Kohler A."/>
            <person name="Kuo A."/>
            <person name="Nagy L.G."/>
            <person name="Floudas D."/>
            <person name="Copeland A."/>
            <person name="Barry K.W."/>
            <person name="Cichocki N."/>
            <person name="Veneault-Fourrey C."/>
            <person name="LaButti K."/>
            <person name="Lindquist E.A."/>
            <person name="Lipzen A."/>
            <person name="Lundell T."/>
            <person name="Morin E."/>
            <person name="Murat C."/>
            <person name="Riley R."/>
            <person name="Ohm R."/>
            <person name="Sun H."/>
            <person name="Tunlid A."/>
            <person name="Henrissat B."/>
            <person name="Grigoriev I.V."/>
            <person name="Hibbett D.S."/>
            <person name="Martin F."/>
        </authorList>
    </citation>
    <scope>NUCLEOTIDE SEQUENCE [LARGE SCALE GENOMIC DNA]</scope>
    <source>
        <strain evidence="2 3">MD-312</strain>
    </source>
</reference>
<dbReference type="PANTHER" id="PTHR33840">
    <property type="match status" value="1"/>
</dbReference>
<protein>
    <recommendedName>
        <fullName evidence="1">T6SS Phospholipase effector Tle1-like catalytic domain-containing protein</fullName>
    </recommendedName>
</protein>